<feature type="compositionally biased region" description="Basic and acidic residues" evidence="1">
    <location>
        <begin position="67"/>
        <end position="82"/>
    </location>
</feature>
<comment type="caution">
    <text evidence="2">The sequence shown here is derived from an EMBL/GenBank/DDBJ whole genome shotgun (WGS) entry which is preliminary data.</text>
</comment>
<name>A0A9P1FG45_9DINO</name>
<gene>
    <name evidence="2" type="ORF">C1SCF055_LOCUS4022</name>
</gene>
<reference evidence="3 4" key="2">
    <citation type="submission" date="2024-05" db="EMBL/GenBank/DDBJ databases">
        <authorList>
            <person name="Chen Y."/>
            <person name="Shah S."/>
            <person name="Dougan E. K."/>
            <person name="Thang M."/>
            <person name="Chan C."/>
        </authorList>
    </citation>
    <scope>NUCLEOTIDE SEQUENCE [LARGE SCALE GENOMIC DNA]</scope>
</reference>
<proteinExistence type="predicted"/>
<protein>
    <submittedName>
        <fullName evidence="2">Uncharacterized protein</fullName>
    </submittedName>
</protein>
<evidence type="ECO:0000313" key="3">
    <source>
        <dbReference type="EMBL" id="CAL4763051.1"/>
    </source>
</evidence>
<sequence length="245" mass="26670">MRDPSLHDVVTAAAAPTVPKKVCQWQPLLEACTAGRRFSARSAFLCGPEDLPVRIRGKSSAFDEVVEETKEEAPATPEKDEAPEAPASPEKEEAPEAQASPEKEEAPEEHPAHSDGVNPQCTQTRQAGVARCCLCMNGEAIWSQDGSCKHCKDNGGIKDCSEVDENCKPGSISWPMKHQDHQKMWNEEDDSRGAICAESCAERWISKINGEMNIPSAQPLQKARDLTKQAEYQARVGVGSGIPFS</sequence>
<dbReference type="AlphaFoldDB" id="A0A9P1FG45"/>
<dbReference type="EMBL" id="CAMXCT010000222">
    <property type="protein sequence ID" value="CAI3975739.1"/>
    <property type="molecule type" value="Genomic_DNA"/>
</dbReference>
<keyword evidence="4" id="KW-1185">Reference proteome</keyword>
<dbReference type="Proteomes" id="UP001152797">
    <property type="component" value="Unassembled WGS sequence"/>
</dbReference>
<evidence type="ECO:0000313" key="4">
    <source>
        <dbReference type="Proteomes" id="UP001152797"/>
    </source>
</evidence>
<evidence type="ECO:0000256" key="1">
    <source>
        <dbReference type="SAM" id="MobiDB-lite"/>
    </source>
</evidence>
<evidence type="ECO:0000313" key="2">
    <source>
        <dbReference type="EMBL" id="CAI3975739.1"/>
    </source>
</evidence>
<organism evidence="2">
    <name type="scientific">Cladocopium goreaui</name>
    <dbReference type="NCBI Taxonomy" id="2562237"/>
    <lineage>
        <taxon>Eukaryota</taxon>
        <taxon>Sar</taxon>
        <taxon>Alveolata</taxon>
        <taxon>Dinophyceae</taxon>
        <taxon>Suessiales</taxon>
        <taxon>Symbiodiniaceae</taxon>
        <taxon>Cladocopium</taxon>
    </lineage>
</organism>
<dbReference type="EMBL" id="CAMXCT030000222">
    <property type="protein sequence ID" value="CAL4763051.1"/>
    <property type="molecule type" value="Genomic_DNA"/>
</dbReference>
<feature type="compositionally biased region" description="Basic and acidic residues" evidence="1">
    <location>
        <begin position="101"/>
        <end position="113"/>
    </location>
</feature>
<accession>A0A9P1FG45</accession>
<dbReference type="EMBL" id="CAMXCT020000222">
    <property type="protein sequence ID" value="CAL1129114.1"/>
    <property type="molecule type" value="Genomic_DNA"/>
</dbReference>
<reference evidence="2" key="1">
    <citation type="submission" date="2022-10" db="EMBL/GenBank/DDBJ databases">
        <authorList>
            <person name="Chen Y."/>
            <person name="Dougan E. K."/>
            <person name="Chan C."/>
            <person name="Rhodes N."/>
            <person name="Thang M."/>
        </authorList>
    </citation>
    <scope>NUCLEOTIDE SEQUENCE</scope>
</reference>
<dbReference type="OrthoDB" id="433680at2759"/>
<feature type="region of interest" description="Disordered" evidence="1">
    <location>
        <begin position="56"/>
        <end position="120"/>
    </location>
</feature>